<evidence type="ECO:0000313" key="4">
    <source>
        <dbReference type="Proteomes" id="UP001346869"/>
    </source>
</evidence>
<dbReference type="PANTHER" id="PTHR46791:SF5">
    <property type="entry name" value="CLR5 DOMAIN-CONTAINING PROTEIN-RELATED"/>
    <property type="match status" value="1"/>
</dbReference>
<proteinExistence type="predicted"/>
<dbReference type="EMBL" id="JAUZQC010000005">
    <property type="protein sequence ID" value="KAK5870863.1"/>
    <property type="molecule type" value="Genomic_DNA"/>
</dbReference>
<dbReference type="InterPro" id="IPR058913">
    <property type="entry name" value="Integrase_dom_put"/>
</dbReference>
<reference evidence="2 4" key="2">
    <citation type="journal article" date="2023" name="Mol. Biol. Evol.">
        <title>Genomics of Secondarily Temperate Adaptation in the Only Non-Antarctic Icefish.</title>
        <authorList>
            <person name="Rivera-Colon A.G."/>
            <person name="Rayamajhi N."/>
            <person name="Minhas B.F."/>
            <person name="Madrigal G."/>
            <person name="Bilyk K.T."/>
            <person name="Yoon V."/>
            <person name="Hune M."/>
            <person name="Gregory S."/>
            <person name="Cheng C.H.C."/>
            <person name="Catchen J.M."/>
        </authorList>
    </citation>
    <scope>NUCLEOTIDE SEQUENCE [LARGE SCALE GENOMIC DNA]</scope>
    <source>
        <strain evidence="2">JMC-PN-2008</strain>
    </source>
</reference>
<dbReference type="PANTHER" id="PTHR46791">
    <property type="entry name" value="EXPRESSED PROTEIN"/>
    <property type="match status" value="1"/>
</dbReference>
<comment type="caution">
    <text evidence="2">The sequence shown here is derived from an EMBL/GenBank/DDBJ whole genome shotgun (WGS) entry which is preliminary data.</text>
</comment>
<accession>A0AAN8AEI0</accession>
<dbReference type="Proteomes" id="UP001346869">
    <property type="component" value="Unassembled WGS sequence"/>
</dbReference>
<sequence length="213" mass="24682">MSVRRFCGDVGLRRKGHITDQELEEAVLTSIQKTGPTYGRKFMTGYLSSVGVKVGEPRVGRILRNVHQPYNELRREGARNLNPVPYHADYTGHKLHMDQNEKLGMFGVTHVLAVDGYSSKIMAQFTMPVKNNLIIYEEVYRKAVVNNGMWDQIRVDHGKEFYLTLYMQEKLAEHRHNTNRLPYLQTTSSKNLRVERIWPEDTRQRDTKPTCGC</sequence>
<gene>
    <name evidence="3" type="ORF">PBY51_003773</name>
    <name evidence="2" type="ORF">PBY51_010211</name>
</gene>
<evidence type="ECO:0000313" key="2">
    <source>
        <dbReference type="EMBL" id="KAK5856933.1"/>
    </source>
</evidence>
<evidence type="ECO:0000259" key="1">
    <source>
        <dbReference type="Pfam" id="PF24764"/>
    </source>
</evidence>
<dbReference type="AlphaFoldDB" id="A0AAN8AEI0"/>
<reference evidence="2 4" key="1">
    <citation type="journal article" date="2023" name="Genes (Basel)">
        <title>Chromosome-Level Genome Assembly and Circadian Gene Repertoire of the Patagonia Blennie Eleginops maclovinus-The Closest Ancestral Proxy of Antarctic Cryonotothenioids.</title>
        <authorList>
            <person name="Cheng C.C."/>
            <person name="Rivera-Colon A.G."/>
            <person name="Minhas B.F."/>
            <person name="Wilson L."/>
            <person name="Rayamajhi N."/>
            <person name="Vargas-Chacoff L."/>
            <person name="Catchen J.M."/>
        </authorList>
    </citation>
    <scope>NUCLEOTIDE SEQUENCE [LARGE SCALE GENOMIC DNA]</scope>
    <source>
        <strain evidence="2">JMC-PN-2008</strain>
    </source>
</reference>
<evidence type="ECO:0000313" key="3">
    <source>
        <dbReference type="EMBL" id="KAK5870863.1"/>
    </source>
</evidence>
<keyword evidence="4" id="KW-1185">Reference proteome</keyword>
<name>A0AAN8AEI0_ELEMC</name>
<feature type="domain" description="Integrase core" evidence="1">
    <location>
        <begin position="87"/>
        <end position="200"/>
    </location>
</feature>
<dbReference type="Pfam" id="PF24764">
    <property type="entry name" value="rva_4"/>
    <property type="match status" value="1"/>
</dbReference>
<organism evidence="2 4">
    <name type="scientific">Eleginops maclovinus</name>
    <name type="common">Patagonian blennie</name>
    <name type="synonym">Eleginus maclovinus</name>
    <dbReference type="NCBI Taxonomy" id="56733"/>
    <lineage>
        <taxon>Eukaryota</taxon>
        <taxon>Metazoa</taxon>
        <taxon>Chordata</taxon>
        <taxon>Craniata</taxon>
        <taxon>Vertebrata</taxon>
        <taxon>Euteleostomi</taxon>
        <taxon>Actinopterygii</taxon>
        <taxon>Neopterygii</taxon>
        <taxon>Teleostei</taxon>
        <taxon>Neoteleostei</taxon>
        <taxon>Acanthomorphata</taxon>
        <taxon>Eupercaria</taxon>
        <taxon>Perciformes</taxon>
        <taxon>Notothenioidei</taxon>
        <taxon>Eleginopidae</taxon>
        <taxon>Eleginops</taxon>
    </lineage>
</organism>
<dbReference type="EMBL" id="JAUZQC010000016">
    <property type="protein sequence ID" value="KAK5856933.1"/>
    <property type="molecule type" value="Genomic_DNA"/>
</dbReference>
<protein>
    <recommendedName>
        <fullName evidence="1">Integrase core domain-containing protein</fullName>
    </recommendedName>
</protein>